<feature type="non-terminal residue" evidence="2">
    <location>
        <position position="1"/>
    </location>
</feature>
<gene>
    <name evidence="2" type="ORF">PBRASI_LOCUS9655</name>
</gene>
<reference evidence="2" key="1">
    <citation type="submission" date="2021-06" db="EMBL/GenBank/DDBJ databases">
        <authorList>
            <person name="Kallberg Y."/>
            <person name="Tangrot J."/>
            <person name="Rosling A."/>
        </authorList>
    </citation>
    <scope>NUCLEOTIDE SEQUENCE</scope>
    <source>
        <strain evidence="2">BR232B</strain>
    </source>
</reference>
<evidence type="ECO:0000313" key="2">
    <source>
        <dbReference type="EMBL" id="CAG8638765.1"/>
    </source>
</evidence>
<comment type="caution">
    <text evidence="2">The sequence shown here is derived from an EMBL/GenBank/DDBJ whole genome shotgun (WGS) entry which is preliminary data.</text>
</comment>
<protein>
    <submittedName>
        <fullName evidence="2">3356_t:CDS:1</fullName>
    </submittedName>
</protein>
<dbReference type="EMBL" id="CAJVPI010002228">
    <property type="protein sequence ID" value="CAG8638765.1"/>
    <property type="molecule type" value="Genomic_DNA"/>
</dbReference>
<sequence>GCSLRPWGCVQMYCCCLARRTRKKFYQSFPVIPLQSSKPSITSLSTDSATSSSDILFQVVTLRNRLDAVELLLKDYVIDDTYLVKLDKNKESTATKVIAKSTPTPQKTSPEEVQDIQDASSKELPVTHLDNDNTSSQINQQRATDFLTTIESID</sequence>
<accession>A0A9N9DKL5</accession>
<proteinExistence type="predicted"/>
<dbReference type="OrthoDB" id="2411530at2759"/>
<dbReference type="Proteomes" id="UP000789739">
    <property type="component" value="Unassembled WGS sequence"/>
</dbReference>
<name>A0A9N9DKL5_9GLOM</name>
<evidence type="ECO:0000256" key="1">
    <source>
        <dbReference type="SAM" id="MobiDB-lite"/>
    </source>
</evidence>
<evidence type="ECO:0000313" key="3">
    <source>
        <dbReference type="Proteomes" id="UP000789739"/>
    </source>
</evidence>
<feature type="region of interest" description="Disordered" evidence="1">
    <location>
        <begin position="96"/>
        <end position="140"/>
    </location>
</feature>
<dbReference type="AlphaFoldDB" id="A0A9N9DKL5"/>
<keyword evidence="3" id="KW-1185">Reference proteome</keyword>
<organism evidence="2 3">
    <name type="scientific">Paraglomus brasilianum</name>
    <dbReference type="NCBI Taxonomy" id="144538"/>
    <lineage>
        <taxon>Eukaryota</taxon>
        <taxon>Fungi</taxon>
        <taxon>Fungi incertae sedis</taxon>
        <taxon>Mucoromycota</taxon>
        <taxon>Glomeromycotina</taxon>
        <taxon>Glomeromycetes</taxon>
        <taxon>Paraglomerales</taxon>
        <taxon>Paraglomeraceae</taxon>
        <taxon>Paraglomus</taxon>
    </lineage>
</organism>